<dbReference type="Pfam" id="PF00970">
    <property type="entry name" value="FAD_binding_6"/>
    <property type="match status" value="1"/>
</dbReference>
<dbReference type="PRINTS" id="PR00410">
    <property type="entry name" value="PHEHYDRXLASE"/>
</dbReference>
<dbReference type="PANTHER" id="PTHR47354">
    <property type="entry name" value="NADH OXIDOREDUCTASE HCR"/>
    <property type="match status" value="1"/>
</dbReference>
<dbReference type="CDD" id="cd06189">
    <property type="entry name" value="flavin_oxioreductase"/>
    <property type="match status" value="1"/>
</dbReference>
<proteinExistence type="predicted"/>
<dbReference type="InterPro" id="IPR012675">
    <property type="entry name" value="Beta-grasp_dom_sf"/>
</dbReference>
<dbReference type="InterPro" id="IPR001709">
    <property type="entry name" value="Flavoprot_Pyr_Nucl_cyt_Rdtase"/>
</dbReference>
<evidence type="ECO:0000259" key="4">
    <source>
        <dbReference type="PROSITE" id="PS51085"/>
    </source>
</evidence>
<dbReference type="InterPro" id="IPR017938">
    <property type="entry name" value="Riboflavin_synthase-like_b-brl"/>
</dbReference>
<dbReference type="PRINTS" id="PR00371">
    <property type="entry name" value="FPNCR"/>
</dbReference>
<keyword evidence="2" id="KW-0411">Iron-sulfur</keyword>
<keyword evidence="7" id="KW-1185">Reference proteome</keyword>
<dbReference type="PROSITE" id="PS51085">
    <property type="entry name" value="2FE2S_FER_2"/>
    <property type="match status" value="1"/>
</dbReference>
<accession>A0A972F5Y2</accession>
<dbReference type="SUPFAM" id="SSF52343">
    <property type="entry name" value="Ferredoxin reductase-like, C-terminal NADP-linked domain"/>
    <property type="match status" value="1"/>
</dbReference>
<dbReference type="GO" id="GO:0016491">
    <property type="term" value="F:oxidoreductase activity"/>
    <property type="evidence" value="ECO:0007669"/>
    <property type="project" value="InterPro"/>
</dbReference>
<keyword evidence="2" id="KW-0001">2Fe-2S</keyword>
<evidence type="ECO:0000256" key="2">
    <source>
        <dbReference type="ARBA" id="ARBA00022714"/>
    </source>
</evidence>
<dbReference type="InterPro" id="IPR001041">
    <property type="entry name" value="2Fe-2S_ferredoxin-type"/>
</dbReference>
<name>A0A972F5Y2_9RHOO</name>
<comment type="cofactor">
    <cofactor evidence="1">
        <name>FAD</name>
        <dbReference type="ChEBI" id="CHEBI:57692"/>
    </cofactor>
</comment>
<dbReference type="InterPro" id="IPR008333">
    <property type="entry name" value="Cbr1-like_FAD-bd_dom"/>
</dbReference>
<evidence type="ECO:0000256" key="1">
    <source>
        <dbReference type="ARBA" id="ARBA00001974"/>
    </source>
</evidence>
<dbReference type="Pfam" id="PF00111">
    <property type="entry name" value="Fer2"/>
    <property type="match status" value="1"/>
</dbReference>
<dbReference type="AlphaFoldDB" id="A0A972F5Y2"/>
<organism evidence="6 7">
    <name type="scientific">Azoarcus taiwanensis</name>
    <dbReference type="NCBI Taxonomy" id="666964"/>
    <lineage>
        <taxon>Bacteria</taxon>
        <taxon>Pseudomonadati</taxon>
        <taxon>Pseudomonadota</taxon>
        <taxon>Betaproteobacteria</taxon>
        <taxon>Rhodocyclales</taxon>
        <taxon>Zoogloeaceae</taxon>
        <taxon>Azoarcus</taxon>
    </lineage>
</organism>
<dbReference type="Proteomes" id="UP000599523">
    <property type="component" value="Unassembled WGS sequence"/>
</dbReference>
<reference evidence="6" key="1">
    <citation type="submission" date="2019-12" db="EMBL/GenBank/DDBJ databases">
        <title>Comparative genomics gives insights into the taxonomy of the Azoarcus-Aromatoleum group and reveals separate origins of nif in the plant-associated Azoarcus and non-plant-associated Aromatoleum sub-groups.</title>
        <authorList>
            <person name="Lafos M."/>
            <person name="Maluk M."/>
            <person name="Batista M."/>
            <person name="Junghare M."/>
            <person name="Carmona M."/>
            <person name="Faoro H."/>
            <person name="Cruz L.M."/>
            <person name="Battistoni F."/>
            <person name="De Souza E."/>
            <person name="Pedrosa F."/>
            <person name="Chen W.-M."/>
            <person name="Poole P.S."/>
            <person name="Dixon R.A."/>
            <person name="James E.K."/>
        </authorList>
    </citation>
    <scope>NUCLEOTIDE SEQUENCE</scope>
    <source>
        <strain evidence="6">NSC3</strain>
    </source>
</reference>
<evidence type="ECO:0000313" key="6">
    <source>
        <dbReference type="EMBL" id="NMG02021.1"/>
    </source>
</evidence>
<dbReference type="Pfam" id="PF00175">
    <property type="entry name" value="NAD_binding_1"/>
    <property type="match status" value="1"/>
</dbReference>
<dbReference type="InterPro" id="IPR050415">
    <property type="entry name" value="MRET"/>
</dbReference>
<dbReference type="RefSeq" id="WP_168986811.1">
    <property type="nucleotide sequence ID" value="NZ_CAWPHM010000033.1"/>
</dbReference>
<dbReference type="InterPro" id="IPR017927">
    <property type="entry name" value="FAD-bd_FR_type"/>
</dbReference>
<dbReference type="InterPro" id="IPR039261">
    <property type="entry name" value="FNR_nucleotide-bd"/>
</dbReference>
<dbReference type="InterPro" id="IPR036010">
    <property type="entry name" value="2Fe-2S_ferredoxin-like_sf"/>
</dbReference>
<dbReference type="SUPFAM" id="SSF54292">
    <property type="entry name" value="2Fe-2S ferredoxin-like"/>
    <property type="match status" value="1"/>
</dbReference>
<feature type="domain" description="2Fe-2S ferredoxin-type" evidence="4">
    <location>
        <begin position="1"/>
        <end position="93"/>
    </location>
</feature>
<evidence type="ECO:0000313" key="7">
    <source>
        <dbReference type="Proteomes" id="UP000599523"/>
    </source>
</evidence>
<evidence type="ECO:0000259" key="5">
    <source>
        <dbReference type="PROSITE" id="PS51384"/>
    </source>
</evidence>
<dbReference type="PROSITE" id="PS51384">
    <property type="entry name" value="FAD_FR"/>
    <property type="match status" value="1"/>
</dbReference>
<dbReference type="SUPFAM" id="SSF63380">
    <property type="entry name" value="Riboflavin synthase domain-like"/>
    <property type="match status" value="1"/>
</dbReference>
<protein>
    <submittedName>
        <fullName evidence="6">2Fe-2S iron-sulfur cluster binding domain-containing protein</fullName>
    </submittedName>
</protein>
<keyword evidence="2" id="KW-0479">Metal-binding</keyword>
<gene>
    <name evidence="6" type="ORF">GPA21_03420</name>
</gene>
<comment type="cofactor">
    <cofactor evidence="3">
        <name>[2Fe-2S] cluster</name>
        <dbReference type="ChEBI" id="CHEBI:190135"/>
    </cofactor>
</comment>
<dbReference type="Gene3D" id="3.40.50.80">
    <property type="entry name" value="Nucleotide-binding domain of ferredoxin-NADP reductase (FNR) module"/>
    <property type="match status" value="1"/>
</dbReference>
<dbReference type="PANTHER" id="PTHR47354:SF5">
    <property type="entry name" value="PROTEIN RFBI"/>
    <property type="match status" value="1"/>
</dbReference>
<dbReference type="InterPro" id="IPR006058">
    <property type="entry name" value="2Fe2S_fd_BS"/>
</dbReference>
<sequence>MQFQISTQPGGQHFEADATQTVLEAALAAGLLFPYGCRDGACGACKAQVLSGSVEPGKISDGALSEDERAQGYALLCQAHPRSDLVLNVRTLGRIGDIAARKMPSRLISLEKVASDVMVLRLKLPASEQFRFRAGQYIDFLLADGKRRSFSIANAPHQEGELELHVRRVGGGLFTDHVFESMKPRDILRIEGPLGTFFLREDSGRPIVLVAGGTGFAPMKGIIEHAIATGLSRPMTLYWGARNREGLYMDALAQSWTEKLAGFKYVPVLSEPTEDDAWTGRCGLVHHAVMQDLPDLSGHEVYACGAPAMIDAARSDFVTQCGLSDDAFFADVFTYST</sequence>
<feature type="domain" description="FAD-binding FR-type" evidence="5">
    <location>
        <begin position="100"/>
        <end position="200"/>
    </location>
</feature>
<dbReference type="EMBL" id="WTVM01000012">
    <property type="protein sequence ID" value="NMG02021.1"/>
    <property type="molecule type" value="Genomic_DNA"/>
</dbReference>
<keyword evidence="2" id="KW-0408">Iron</keyword>
<comment type="caution">
    <text evidence="6">The sequence shown here is derived from an EMBL/GenBank/DDBJ whole genome shotgun (WGS) entry which is preliminary data.</text>
</comment>
<dbReference type="GO" id="GO:0051537">
    <property type="term" value="F:2 iron, 2 sulfur cluster binding"/>
    <property type="evidence" value="ECO:0007669"/>
    <property type="project" value="UniProtKB-KW"/>
</dbReference>
<evidence type="ECO:0000256" key="3">
    <source>
        <dbReference type="ARBA" id="ARBA00034078"/>
    </source>
</evidence>
<dbReference type="Gene3D" id="2.40.30.10">
    <property type="entry name" value="Translation factors"/>
    <property type="match status" value="1"/>
</dbReference>
<dbReference type="InterPro" id="IPR001433">
    <property type="entry name" value="OxRdtase_FAD/NAD-bd"/>
</dbReference>
<dbReference type="Gene3D" id="3.10.20.30">
    <property type="match status" value="1"/>
</dbReference>
<dbReference type="CDD" id="cd00207">
    <property type="entry name" value="fer2"/>
    <property type="match status" value="1"/>
</dbReference>
<dbReference type="PROSITE" id="PS00197">
    <property type="entry name" value="2FE2S_FER_1"/>
    <property type="match status" value="1"/>
</dbReference>